<comment type="cofactor">
    <cofactor evidence="8">
        <name>Mg(2+)</name>
        <dbReference type="ChEBI" id="CHEBI:18420"/>
    </cofactor>
</comment>
<keyword evidence="11" id="KW-1185">Reference proteome</keyword>
<evidence type="ECO:0000313" key="10">
    <source>
        <dbReference type="EMBL" id="SJM53434.1"/>
    </source>
</evidence>
<dbReference type="InterPro" id="IPR008278">
    <property type="entry name" value="4-PPantetheinyl_Trfase_dom"/>
</dbReference>
<feature type="domain" description="4'-phosphopantetheinyl transferase" evidence="9">
    <location>
        <begin position="4"/>
        <end position="97"/>
    </location>
</feature>
<dbReference type="GO" id="GO:0000287">
    <property type="term" value="F:magnesium ion binding"/>
    <property type="evidence" value="ECO:0007669"/>
    <property type="project" value="UniProtKB-UniRule"/>
</dbReference>
<dbReference type="HAMAP" id="MF_00101">
    <property type="entry name" value="AcpS"/>
    <property type="match status" value="1"/>
</dbReference>
<keyword evidence="6 8" id="KW-0443">Lipid metabolism</keyword>
<dbReference type="Proteomes" id="UP000195787">
    <property type="component" value="Unassembled WGS sequence"/>
</dbReference>
<dbReference type="RefSeq" id="WP_086991207.1">
    <property type="nucleotide sequence ID" value="NZ_FUHU01000020.1"/>
</dbReference>
<feature type="binding site" evidence="8">
    <location>
        <position position="8"/>
    </location>
    <ligand>
        <name>Mg(2+)</name>
        <dbReference type="ChEBI" id="CHEBI:18420"/>
    </ligand>
</feature>
<dbReference type="NCBIfam" id="TIGR00556">
    <property type="entry name" value="pantethn_trn"/>
    <property type="match status" value="1"/>
</dbReference>
<evidence type="ECO:0000256" key="1">
    <source>
        <dbReference type="ARBA" id="ARBA00022516"/>
    </source>
</evidence>
<feature type="binding site" evidence="8">
    <location>
        <position position="55"/>
    </location>
    <ligand>
        <name>Mg(2+)</name>
        <dbReference type="ChEBI" id="CHEBI:18420"/>
    </ligand>
</feature>
<dbReference type="AlphaFoldDB" id="A0A1R4FC03"/>
<comment type="function">
    <text evidence="8">Transfers the 4'-phosphopantetheine moiety from coenzyme A to a Ser of acyl-carrier-protein.</text>
</comment>
<evidence type="ECO:0000256" key="5">
    <source>
        <dbReference type="ARBA" id="ARBA00022842"/>
    </source>
</evidence>
<evidence type="ECO:0000313" key="11">
    <source>
        <dbReference type="Proteomes" id="UP000195787"/>
    </source>
</evidence>
<dbReference type="InterPro" id="IPR004568">
    <property type="entry name" value="Ppantetheine-prot_Trfase_dom"/>
</dbReference>
<name>A0A1R4FC03_9MICO</name>
<keyword evidence="5 8" id="KW-0460">Magnesium</keyword>
<comment type="catalytic activity">
    <reaction evidence="8">
        <text>apo-[ACP] + CoA = holo-[ACP] + adenosine 3',5'-bisphosphate + H(+)</text>
        <dbReference type="Rhea" id="RHEA:12068"/>
        <dbReference type="Rhea" id="RHEA-COMP:9685"/>
        <dbReference type="Rhea" id="RHEA-COMP:9690"/>
        <dbReference type="ChEBI" id="CHEBI:15378"/>
        <dbReference type="ChEBI" id="CHEBI:29999"/>
        <dbReference type="ChEBI" id="CHEBI:57287"/>
        <dbReference type="ChEBI" id="CHEBI:58343"/>
        <dbReference type="ChEBI" id="CHEBI:64479"/>
        <dbReference type="EC" id="2.7.8.7"/>
    </reaction>
</comment>
<keyword evidence="7 8" id="KW-0275">Fatty acid biosynthesis</keyword>
<keyword evidence="4 8" id="KW-0276">Fatty acid metabolism</keyword>
<evidence type="ECO:0000259" key="9">
    <source>
        <dbReference type="Pfam" id="PF01648"/>
    </source>
</evidence>
<dbReference type="InterPro" id="IPR002582">
    <property type="entry name" value="ACPS"/>
</dbReference>
<dbReference type="GO" id="GO:0005737">
    <property type="term" value="C:cytoplasm"/>
    <property type="evidence" value="ECO:0007669"/>
    <property type="project" value="UniProtKB-SubCell"/>
</dbReference>
<evidence type="ECO:0000256" key="4">
    <source>
        <dbReference type="ARBA" id="ARBA00022832"/>
    </source>
</evidence>
<evidence type="ECO:0000256" key="2">
    <source>
        <dbReference type="ARBA" id="ARBA00022679"/>
    </source>
</evidence>
<evidence type="ECO:0000256" key="6">
    <source>
        <dbReference type="ARBA" id="ARBA00023098"/>
    </source>
</evidence>
<keyword evidence="8" id="KW-0963">Cytoplasm</keyword>
<gene>
    <name evidence="8" type="primary">acpS</name>
    <name evidence="10" type="ORF">CZ674_03785</name>
</gene>
<dbReference type="NCBIfam" id="TIGR00516">
    <property type="entry name" value="acpS"/>
    <property type="match status" value="1"/>
</dbReference>
<keyword evidence="3 8" id="KW-0479">Metal-binding</keyword>
<reference evidence="10 11" key="1">
    <citation type="submission" date="2017-02" db="EMBL/GenBank/DDBJ databases">
        <authorList>
            <person name="Peterson S.W."/>
        </authorList>
    </citation>
    <scope>NUCLEOTIDE SEQUENCE [LARGE SCALE GENOMIC DNA]</scope>
    <source>
        <strain evidence="10 11">LMG 22410</strain>
    </source>
</reference>
<sequence>MIVAVGLDIADLARFERAMAATPRLAPRLFRLSELELEGRQRSLRSLAGRFAAKEAVFKALGGQTNRWHDVEIVSAASGEPSVTLHDEALELAEARGASRWHVSITHDGGLAAAVAVLESA</sequence>
<comment type="subcellular location">
    <subcellularLocation>
        <location evidence="8">Cytoplasm</location>
    </subcellularLocation>
</comment>
<keyword evidence="1 8" id="KW-0444">Lipid biosynthesis</keyword>
<dbReference type="EC" id="2.7.8.7" evidence="8"/>
<comment type="similarity">
    <text evidence="8">Belongs to the P-Pant transferase superfamily. AcpS family.</text>
</comment>
<organism evidence="10 11">
    <name type="scientific">Agrococcus casei LMG 22410</name>
    <dbReference type="NCBI Taxonomy" id="1255656"/>
    <lineage>
        <taxon>Bacteria</taxon>
        <taxon>Bacillati</taxon>
        <taxon>Actinomycetota</taxon>
        <taxon>Actinomycetes</taxon>
        <taxon>Micrococcales</taxon>
        <taxon>Microbacteriaceae</taxon>
        <taxon>Agrococcus</taxon>
    </lineage>
</organism>
<dbReference type="NCBIfam" id="NF000832">
    <property type="entry name" value="PRK00070.3-2"/>
    <property type="match status" value="1"/>
</dbReference>
<keyword evidence="2 8" id="KW-0808">Transferase</keyword>
<evidence type="ECO:0000256" key="8">
    <source>
        <dbReference type="HAMAP-Rule" id="MF_00101"/>
    </source>
</evidence>
<evidence type="ECO:0000256" key="7">
    <source>
        <dbReference type="ARBA" id="ARBA00023160"/>
    </source>
</evidence>
<dbReference type="GO" id="GO:0008897">
    <property type="term" value="F:holo-[acyl-carrier-protein] synthase activity"/>
    <property type="evidence" value="ECO:0007669"/>
    <property type="project" value="UniProtKB-UniRule"/>
</dbReference>
<dbReference type="Pfam" id="PF01648">
    <property type="entry name" value="ACPS"/>
    <property type="match status" value="1"/>
</dbReference>
<protein>
    <recommendedName>
        <fullName evidence="8">Holo-[acyl-carrier-protein] synthase</fullName>
        <shortName evidence="8">Holo-ACP synthase</shortName>
        <ecNumber evidence="8">2.7.8.7</ecNumber>
    </recommendedName>
    <alternativeName>
        <fullName evidence="8">4'-phosphopantetheinyl transferase AcpS</fullName>
    </alternativeName>
</protein>
<dbReference type="GeneID" id="303172329"/>
<dbReference type="GO" id="GO:0006633">
    <property type="term" value="P:fatty acid biosynthetic process"/>
    <property type="evidence" value="ECO:0007669"/>
    <property type="project" value="UniProtKB-UniRule"/>
</dbReference>
<dbReference type="SUPFAM" id="SSF56214">
    <property type="entry name" value="4'-phosphopantetheinyl transferase"/>
    <property type="match status" value="1"/>
</dbReference>
<accession>A0A1R4FC03</accession>
<dbReference type="EMBL" id="FUHU01000020">
    <property type="protein sequence ID" value="SJM53434.1"/>
    <property type="molecule type" value="Genomic_DNA"/>
</dbReference>
<dbReference type="OrthoDB" id="517356at2"/>
<evidence type="ECO:0000256" key="3">
    <source>
        <dbReference type="ARBA" id="ARBA00022723"/>
    </source>
</evidence>
<proteinExistence type="inferred from homology"/>
<dbReference type="InterPro" id="IPR037143">
    <property type="entry name" value="4-PPantetheinyl_Trfase_dom_sf"/>
</dbReference>
<dbReference type="Gene3D" id="3.90.470.20">
    <property type="entry name" value="4'-phosphopantetheinyl transferase domain"/>
    <property type="match status" value="1"/>
</dbReference>